<dbReference type="AlphaFoldDB" id="A0A168CRG4"/>
<keyword evidence="2" id="KW-1185">Reference proteome</keyword>
<evidence type="ECO:0000313" key="1">
    <source>
        <dbReference type="EMBL" id="KZE63908.1"/>
    </source>
</evidence>
<reference evidence="2" key="1">
    <citation type="submission" date="2016-01" db="EMBL/GenBank/DDBJ databases">
        <title>Draft genome of Chromobacterium sp. F49.</title>
        <authorList>
            <person name="Hong K.W."/>
        </authorList>
    </citation>
    <scope>NUCLEOTIDE SEQUENCE [LARGE SCALE GENOMIC DNA]</scope>
    <source>
        <strain evidence="2">P7IIIA</strain>
    </source>
</reference>
<dbReference type="Proteomes" id="UP000076567">
    <property type="component" value="Unassembled WGS sequence"/>
</dbReference>
<evidence type="ECO:0000313" key="2">
    <source>
        <dbReference type="Proteomes" id="UP000076567"/>
    </source>
</evidence>
<accession>A0A168CRG4</accession>
<comment type="caution">
    <text evidence="1">The sequence shown here is derived from an EMBL/GenBank/DDBJ whole genome shotgun (WGS) entry which is preliminary data.</text>
</comment>
<proteinExistence type="predicted"/>
<organism evidence="1 2">
    <name type="scientific">Fictibacillus phosphorivorans</name>
    <dbReference type="NCBI Taxonomy" id="1221500"/>
    <lineage>
        <taxon>Bacteria</taxon>
        <taxon>Bacillati</taxon>
        <taxon>Bacillota</taxon>
        <taxon>Bacilli</taxon>
        <taxon>Bacillales</taxon>
        <taxon>Fictibacillaceae</taxon>
        <taxon>Fictibacillus</taxon>
    </lineage>
</organism>
<gene>
    <name evidence="1" type="ORF">AWM68_12405</name>
</gene>
<name>A0A168CRG4_9BACL</name>
<sequence>MKLNITKGLGECQASDYWCESTETAESSLVNRNPTKNTHESKSFSAESTSFVLQSTSFWAESKSFGSLSTSLQSSTQLDTLAHTYSQLKKQKALTKRAFH</sequence>
<protein>
    <submittedName>
        <fullName evidence="1">Uncharacterized protein</fullName>
    </submittedName>
</protein>
<dbReference type="RefSeq" id="WP_066244756.1">
    <property type="nucleotide sequence ID" value="NZ_LRFC01000038.1"/>
</dbReference>
<dbReference type="EMBL" id="LRFC01000038">
    <property type="protein sequence ID" value="KZE63908.1"/>
    <property type="molecule type" value="Genomic_DNA"/>
</dbReference>